<sequence>EMFRGQLTRVLLASSFLLFLWSCSRLFSDNLTSFNFLTKVMGNTPITVESTIKKEVKSAEVHIAIAVCQSNLIKGKGFAEDDRQYRQIRVMFKSAAVLTSTVVRYSIITDSEEVYNQLTNIPSDWPAEYQTRLTFAPRRNLYNPPELGNLRDVFRPCASERLFLAQSFVDEDAVIYTDSDSYFMQPPEHLWDLFRNFDIRQVAGVTPHLYHYTPPFNK</sequence>
<dbReference type="Gene3D" id="3.90.550.10">
    <property type="entry name" value="Spore Coat Polysaccharide Biosynthesis Protein SpsA, Chain A"/>
    <property type="match status" value="1"/>
</dbReference>
<dbReference type="InterPro" id="IPR051993">
    <property type="entry name" value="Glycosyltransferase_8"/>
</dbReference>
<feature type="non-terminal residue" evidence="7">
    <location>
        <position position="218"/>
    </location>
</feature>
<dbReference type="InterPro" id="IPR029044">
    <property type="entry name" value="Nucleotide-diphossugar_trans"/>
</dbReference>
<accession>A0AAN8XNS3</accession>
<keyword evidence="8" id="KW-1185">Reference proteome</keyword>
<evidence type="ECO:0000313" key="8">
    <source>
        <dbReference type="Proteomes" id="UP001381693"/>
    </source>
</evidence>
<protein>
    <recommendedName>
        <fullName evidence="9">Nucleotide-diphospho-sugar transferase domain-containing protein</fullName>
    </recommendedName>
</protein>
<evidence type="ECO:0000256" key="5">
    <source>
        <dbReference type="ARBA" id="ARBA00022968"/>
    </source>
</evidence>
<proteinExistence type="inferred from homology"/>
<dbReference type="PANTHER" id="PTHR46012:SF2">
    <property type="entry name" value="IP22168P"/>
    <property type="match status" value="1"/>
</dbReference>
<evidence type="ECO:0008006" key="9">
    <source>
        <dbReference type="Google" id="ProtNLM"/>
    </source>
</evidence>
<evidence type="ECO:0000256" key="6">
    <source>
        <dbReference type="SAM" id="SignalP"/>
    </source>
</evidence>
<keyword evidence="3" id="KW-0328">Glycosyltransferase</keyword>
<name>A0AAN8XNS3_HALRR</name>
<feature type="signal peptide" evidence="6">
    <location>
        <begin position="1"/>
        <end position="26"/>
    </location>
</feature>
<dbReference type="Proteomes" id="UP001381693">
    <property type="component" value="Unassembled WGS sequence"/>
</dbReference>
<evidence type="ECO:0000256" key="2">
    <source>
        <dbReference type="ARBA" id="ARBA00006351"/>
    </source>
</evidence>
<keyword evidence="5" id="KW-0735">Signal-anchor</keyword>
<dbReference type="GO" id="GO:0016266">
    <property type="term" value="P:protein O-linked glycosylation via N-acetyl-galactosamine"/>
    <property type="evidence" value="ECO:0007669"/>
    <property type="project" value="TreeGrafter"/>
</dbReference>
<keyword evidence="6" id="KW-0732">Signal</keyword>
<evidence type="ECO:0000256" key="1">
    <source>
        <dbReference type="ARBA" id="ARBA00004606"/>
    </source>
</evidence>
<keyword evidence="4" id="KW-0808">Transferase</keyword>
<dbReference type="GO" id="GO:0016020">
    <property type="term" value="C:membrane"/>
    <property type="evidence" value="ECO:0007669"/>
    <property type="project" value="UniProtKB-SubCell"/>
</dbReference>
<dbReference type="EMBL" id="JAXCGZ010004679">
    <property type="protein sequence ID" value="KAK7081574.1"/>
    <property type="molecule type" value="Genomic_DNA"/>
</dbReference>
<evidence type="ECO:0000313" key="7">
    <source>
        <dbReference type="EMBL" id="KAK7081574.1"/>
    </source>
</evidence>
<dbReference type="AlphaFoldDB" id="A0AAN8XNS3"/>
<comment type="caution">
    <text evidence="7">The sequence shown here is derived from an EMBL/GenBank/DDBJ whole genome shotgun (WGS) entry which is preliminary data.</text>
</comment>
<comment type="similarity">
    <text evidence="2">Belongs to the glycosyltransferase 8 family.</text>
</comment>
<feature type="chain" id="PRO_5042958389" description="Nucleotide-diphospho-sugar transferase domain-containing protein" evidence="6">
    <location>
        <begin position="27"/>
        <end position="218"/>
    </location>
</feature>
<dbReference type="PANTHER" id="PTHR46012">
    <property type="entry name" value="IP22168P"/>
    <property type="match status" value="1"/>
</dbReference>
<evidence type="ECO:0000256" key="3">
    <source>
        <dbReference type="ARBA" id="ARBA00022676"/>
    </source>
</evidence>
<evidence type="ECO:0000256" key="4">
    <source>
        <dbReference type="ARBA" id="ARBA00022679"/>
    </source>
</evidence>
<keyword evidence="5" id="KW-0812">Transmembrane</keyword>
<gene>
    <name evidence="7" type="ORF">SK128_019725</name>
</gene>
<comment type="subcellular location">
    <subcellularLocation>
        <location evidence="1">Membrane</location>
        <topology evidence="1">Single-pass type II membrane protein</topology>
    </subcellularLocation>
</comment>
<dbReference type="GO" id="GO:0035252">
    <property type="term" value="F:UDP-xylosyltransferase activity"/>
    <property type="evidence" value="ECO:0007669"/>
    <property type="project" value="TreeGrafter"/>
</dbReference>
<dbReference type="SUPFAM" id="SSF53448">
    <property type="entry name" value="Nucleotide-diphospho-sugar transferases"/>
    <property type="match status" value="1"/>
</dbReference>
<organism evidence="7 8">
    <name type="scientific">Halocaridina rubra</name>
    <name type="common">Hawaiian red shrimp</name>
    <dbReference type="NCBI Taxonomy" id="373956"/>
    <lineage>
        <taxon>Eukaryota</taxon>
        <taxon>Metazoa</taxon>
        <taxon>Ecdysozoa</taxon>
        <taxon>Arthropoda</taxon>
        <taxon>Crustacea</taxon>
        <taxon>Multicrustacea</taxon>
        <taxon>Malacostraca</taxon>
        <taxon>Eumalacostraca</taxon>
        <taxon>Eucarida</taxon>
        <taxon>Decapoda</taxon>
        <taxon>Pleocyemata</taxon>
        <taxon>Caridea</taxon>
        <taxon>Atyoidea</taxon>
        <taxon>Atyidae</taxon>
        <taxon>Halocaridina</taxon>
    </lineage>
</organism>
<feature type="non-terminal residue" evidence="7">
    <location>
        <position position="1"/>
    </location>
</feature>
<reference evidence="7 8" key="1">
    <citation type="submission" date="2023-11" db="EMBL/GenBank/DDBJ databases">
        <title>Halocaridina rubra genome assembly.</title>
        <authorList>
            <person name="Smith C."/>
        </authorList>
    </citation>
    <scope>NUCLEOTIDE SEQUENCE [LARGE SCALE GENOMIC DNA]</scope>
    <source>
        <strain evidence="7">EP-1</strain>
        <tissue evidence="7">Whole</tissue>
    </source>
</reference>